<sequence>MGLDIYDGEGRTGDWWEDIRVGSNFRSLYDTFIIIWLFGMIVSCGDKDQKIISVIKEVTNMINPFISFLIFFVLSFIFFKLFWTIMTYIRPRKTWLSLVFFERILFFCSLPCCVVSMFILYKVMNFE</sequence>
<keyword evidence="1" id="KW-1133">Transmembrane helix</keyword>
<reference evidence="2" key="1">
    <citation type="journal article" date="2014" name="Front. Microbiol.">
        <title>High frequency of phylogenetically diverse reductive dehalogenase-homologous genes in deep subseafloor sedimentary metagenomes.</title>
        <authorList>
            <person name="Kawai M."/>
            <person name="Futagami T."/>
            <person name="Toyoda A."/>
            <person name="Takaki Y."/>
            <person name="Nishi S."/>
            <person name="Hori S."/>
            <person name="Arai W."/>
            <person name="Tsubouchi T."/>
            <person name="Morono Y."/>
            <person name="Uchiyama I."/>
            <person name="Ito T."/>
            <person name="Fujiyama A."/>
            <person name="Inagaki F."/>
            <person name="Takami H."/>
        </authorList>
    </citation>
    <scope>NUCLEOTIDE SEQUENCE</scope>
    <source>
        <strain evidence="2">Expedition CK06-06</strain>
    </source>
</reference>
<accession>X0UZC9</accession>
<evidence type="ECO:0000256" key="1">
    <source>
        <dbReference type="SAM" id="Phobius"/>
    </source>
</evidence>
<protein>
    <submittedName>
        <fullName evidence="2">Uncharacterized protein</fullName>
    </submittedName>
</protein>
<name>X0UZC9_9ZZZZ</name>
<evidence type="ECO:0000313" key="2">
    <source>
        <dbReference type="EMBL" id="GAG11194.1"/>
    </source>
</evidence>
<feature type="non-terminal residue" evidence="2">
    <location>
        <position position="127"/>
    </location>
</feature>
<dbReference type="AlphaFoldDB" id="X0UZC9"/>
<feature type="transmembrane region" description="Helical" evidence="1">
    <location>
        <begin position="95"/>
        <end position="121"/>
    </location>
</feature>
<organism evidence="2">
    <name type="scientific">marine sediment metagenome</name>
    <dbReference type="NCBI Taxonomy" id="412755"/>
    <lineage>
        <taxon>unclassified sequences</taxon>
        <taxon>metagenomes</taxon>
        <taxon>ecological metagenomes</taxon>
    </lineage>
</organism>
<comment type="caution">
    <text evidence="2">The sequence shown here is derived from an EMBL/GenBank/DDBJ whole genome shotgun (WGS) entry which is preliminary data.</text>
</comment>
<gene>
    <name evidence="2" type="ORF">S01H1_37272</name>
</gene>
<keyword evidence="1" id="KW-0812">Transmembrane</keyword>
<keyword evidence="1" id="KW-0472">Membrane</keyword>
<feature type="transmembrane region" description="Helical" evidence="1">
    <location>
        <begin position="65"/>
        <end position="89"/>
    </location>
</feature>
<dbReference type="EMBL" id="BARS01023408">
    <property type="protein sequence ID" value="GAG11194.1"/>
    <property type="molecule type" value="Genomic_DNA"/>
</dbReference>
<feature type="transmembrane region" description="Helical" evidence="1">
    <location>
        <begin position="27"/>
        <end position="44"/>
    </location>
</feature>
<proteinExistence type="predicted"/>